<dbReference type="EMBL" id="CARXXK010000003">
    <property type="protein sequence ID" value="CAI6362886.1"/>
    <property type="molecule type" value="Genomic_DNA"/>
</dbReference>
<evidence type="ECO:0000313" key="2">
    <source>
        <dbReference type="EMBL" id="CAI6372611.1"/>
    </source>
</evidence>
<keyword evidence="3" id="KW-1185">Reference proteome</keyword>
<name>A0AAV0XZI2_9HEMI</name>
<dbReference type="EMBL" id="CARXXK010001052">
    <property type="protein sequence ID" value="CAI6372611.1"/>
    <property type="molecule type" value="Genomic_DNA"/>
</dbReference>
<sequence length="97" mass="11131">MYLKVINISIATNCRVNRNRANPTPSSTRYCRPIQFMYNKEMVEITYNEVEKVEKEISELKPLKLNINNNVVSINYTMVMSIIDGKVINTLIGSSSQ</sequence>
<reference evidence="2 3" key="1">
    <citation type="submission" date="2023-01" db="EMBL/GenBank/DDBJ databases">
        <authorList>
            <person name="Whitehead M."/>
        </authorList>
    </citation>
    <scope>NUCLEOTIDE SEQUENCE [LARGE SCALE GENOMIC DNA]</scope>
</reference>
<proteinExistence type="predicted"/>
<protein>
    <submittedName>
        <fullName evidence="2">Uncharacterized protein</fullName>
    </submittedName>
</protein>
<accession>A0AAV0XZI2</accession>
<organism evidence="2 3">
    <name type="scientific">Macrosiphum euphorbiae</name>
    <name type="common">potato aphid</name>
    <dbReference type="NCBI Taxonomy" id="13131"/>
    <lineage>
        <taxon>Eukaryota</taxon>
        <taxon>Metazoa</taxon>
        <taxon>Ecdysozoa</taxon>
        <taxon>Arthropoda</taxon>
        <taxon>Hexapoda</taxon>
        <taxon>Insecta</taxon>
        <taxon>Pterygota</taxon>
        <taxon>Neoptera</taxon>
        <taxon>Paraneoptera</taxon>
        <taxon>Hemiptera</taxon>
        <taxon>Sternorrhyncha</taxon>
        <taxon>Aphidomorpha</taxon>
        <taxon>Aphidoidea</taxon>
        <taxon>Aphididae</taxon>
        <taxon>Macrosiphini</taxon>
        <taxon>Macrosiphum</taxon>
    </lineage>
</organism>
<gene>
    <name evidence="1" type="ORF">MEUPH1_LOCUS17911</name>
    <name evidence="2" type="ORF">MEUPH1_LOCUS26460</name>
</gene>
<evidence type="ECO:0000313" key="3">
    <source>
        <dbReference type="Proteomes" id="UP001160148"/>
    </source>
</evidence>
<dbReference type="Proteomes" id="UP001160148">
    <property type="component" value="Unassembled WGS sequence"/>
</dbReference>
<evidence type="ECO:0000313" key="1">
    <source>
        <dbReference type="EMBL" id="CAI6362886.1"/>
    </source>
</evidence>
<comment type="caution">
    <text evidence="2">The sequence shown here is derived from an EMBL/GenBank/DDBJ whole genome shotgun (WGS) entry which is preliminary data.</text>
</comment>
<dbReference type="AlphaFoldDB" id="A0AAV0XZI2"/>